<evidence type="ECO:0000259" key="1">
    <source>
        <dbReference type="PROSITE" id="PS50191"/>
    </source>
</evidence>
<sequence>MPDYTIQPPPPLPADATRPDALTASQEEMLAKVLEHFGKPDYAIPEEKGALSDEEKFWVSRECMLRYLRATKWHVEQAIERLESTLRWRREFGLYDLTPAHVEPESVTGKEVIFGYDKQRRPALYMIPSRQNTTEGKRQIEFAVWMLERALDLAGPGVESVVLMINMADRAKNPSFHTSKTVLNILQSHYPERLGAALILNVPFLVNAFFKLITPFIDPVTRTKMKFNPNPVEDGLFDAEQLMKEGGWGGAREFEWEHEQYWPRLLKTCATLREQHLERWRAQGGRLGLSEWDYKVGVLEQPVA</sequence>
<dbReference type="OrthoDB" id="75724at2759"/>
<dbReference type="PANTHER" id="PTHR45824:SF29">
    <property type="entry name" value="GH16843P"/>
    <property type="match status" value="1"/>
</dbReference>
<dbReference type="InterPro" id="IPR036865">
    <property type="entry name" value="CRAL-TRIO_dom_sf"/>
</dbReference>
<dbReference type="SUPFAM" id="SSF46938">
    <property type="entry name" value="CRAL/TRIO N-terminal domain"/>
    <property type="match status" value="1"/>
</dbReference>
<reference evidence="2 3" key="1">
    <citation type="submission" date="2019-02" db="EMBL/GenBank/DDBJ databases">
        <title>Genome sequencing of the rare red list fungi Hericium alpestre (H. flagellum).</title>
        <authorList>
            <person name="Buettner E."/>
            <person name="Kellner H."/>
        </authorList>
    </citation>
    <scope>NUCLEOTIDE SEQUENCE [LARGE SCALE GENOMIC DNA]</scope>
    <source>
        <strain evidence="2 3">DSM 108284</strain>
    </source>
</reference>
<gene>
    <name evidence="2" type="ORF">EWM64_g8022</name>
</gene>
<dbReference type="STRING" id="135208.A0A4Y9ZPP9"/>
<dbReference type="SMART" id="SM01100">
    <property type="entry name" value="CRAL_TRIO_N"/>
    <property type="match status" value="1"/>
</dbReference>
<dbReference type="PROSITE" id="PS50191">
    <property type="entry name" value="CRAL_TRIO"/>
    <property type="match status" value="1"/>
</dbReference>
<dbReference type="SUPFAM" id="SSF52087">
    <property type="entry name" value="CRAL/TRIO domain"/>
    <property type="match status" value="1"/>
</dbReference>
<dbReference type="Pfam" id="PF03765">
    <property type="entry name" value="CRAL_TRIO_N"/>
    <property type="match status" value="1"/>
</dbReference>
<keyword evidence="3" id="KW-1185">Reference proteome</keyword>
<feature type="domain" description="CRAL-TRIO" evidence="1">
    <location>
        <begin position="113"/>
        <end position="256"/>
    </location>
</feature>
<dbReference type="Pfam" id="PF00650">
    <property type="entry name" value="CRAL_TRIO"/>
    <property type="match status" value="1"/>
</dbReference>
<dbReference type="InterPro" id="IPR052578">
    <property type="entry name" value="PI_Transfer_CRAL-TRIO"/>
</dbReference>
<proteinExistence type="predicted"/>
<dbReference type="GO" id="GO:0008526">
    <property type="term" value="F:phosphatidylinositol transfer activity"/>
    <property type="evidence" value="ECO:0007669"/>
    <property type="project" value="TreeGrafter"/>
</dbReference>
<accession>A0A4Y9ZPP9</accession>
<dbReference type="InterPro" id="IPR011074">
    <property type="entry name" value="CRAL/TRIO_N_dom"/>
</dbReference>
<evidence type="ECO:0000313" key="3">
    <source>
        <dbReference type="Proteomes" id="UP000298061"/>
    </source>
</evidence>
<dbReference type="CDD" id="cd00170">
    <property type="entry name" value="SEC14"/>
    <property type="match status" value="1"/>
</dbReference>
<name>A0A4Y9ZPP9_9AGAM</name>
<evidence type="ECO:0000313" key="2">
    <source>
        <dbReference type="EMBL" id="TFY75993.1"/>
    </source>
</evidence>
<protein>
    <recommendedName>
        <fullName evidence="1">CRAL-TRIO domain-containing protein</fullName>
    </recommendedName>
</protein>
<organism evidence="2 3">
    <name type="scientific">Hericium alpestre</name>
    <dbReference type="NCBI Taxonomy" id="135208"/>
    <lineage>
        <taxon>Eukaryota</taxon>
        <taxon>Fungi</taxon>
        <taxon>Dikarya</taxon>
        <taxon>Basidiomycota</taxon>
        <taxon>Agaricomycotina</taxon>
        <taxon>Agaricomycetes</taxon>
        <taxon>Russulales</taxon>
        <taxon>Hericiaceae</taxon>
        <taxon>Hericium</taxon>
    </lineage>
</organism>
<dbReference type="SMART" id="SM00516">
    <property type="entry name" value="SEC14"/>
    <property type="match status" value="1"/>
</dbReference>
<dbReference type="PANTHER" id="PTHR45824">
    <property type="entry name" value="GH16843P"/>
    <property type="match status" value="1"/>
</dbReference>
<dbReference type="AlphaFoldDB" id="A0A4Y9ZPP9"/>
<dbReference type="InterPro" id="IPR001251">
    <property type="entry name" value="CRAL-TRIO_dom"/>
</dbReference>
<dbReference type="Proteomes" id="UP000298061">
    <property type="component" value="Unassembled WGS sequence"/>
</dbReference>
<dbReference type="InterPro" id="IPR036273">
    <property type="entry name" value="CRAL/TRIO_N_dom_sf"/>
</dbReference>
<dbReference type="EMBL" id="SFCI01001357">
    <property type="protein sequence ID" value="TFY75993.1"/>
    <property type="molecule type" value="Genomic_DNA"/>
</dbReference>
<comment type="caution">
    <text evidence="2">The sequence shown here is derived from an EMBL/GenBank/DDBJ whole genome shotgun (WGS) entry which is preliminary data.</text>
</comment>
<dbReference type="Gene3D" id="3.40.525.10">
    <property type="entry name" value="CRAL-TRIO lipid binding domain"/>
    <property type="match status" value="1"/>
</dbReference>